<sequence>MAQAACSSIPSELPSRTDHDVEFSVHVQFGQFTTKLDDGTCVEVARKWLEWVVDYHQCTLESLEKDLAARVNEVAMGEVVIGRQGDAQECSSCIDWDSLEIAPILHNQVPQLAIDWDAFEIEPIPQHQLGGK</sequence>
<accession>Q5Z7S7</accession>
<dbReference type="EMBL" id="AP003572">
    <property type="protein sequence ID" value="BAD61639.1"/>
    <property type="molecule type" value="Genomic_DNA"/>
</dbReference>
<evidence type="ECO:0000313" key="1">
    <source>
        <dbReference type="EMBL" id="BAD61639.1"/>
    </source>
</evidence>
<reference evidence="3" key="4">
    <citation type="journal article" date="2008" name="Nucleic Acids Res.">
        <title>The rice annotation project database (RAP-DB): 2008 update.</title>
        <authorList>
            <consortium name="The rice annotation project (RAP)"/>
        </authorList>
    </citation>
    <scope>GENOME REANNOTATION</scope>
    <source>
        <strain evidence="3">cv. Nipponbare</strain>
    </source>
</reference>
<proteinExistence type="predicted"/>
<reference evidence="1" key="1">
    <citation type="submission" date="2001-05" db="EMBL/GenBank/DDBJ databases">
        <title>Oryza sativa nipponbare(GA3) genomic DNA, chromosome 6, PAC clone:P0459H02.</title>
        <authorList>
            <person name="Sasaki T."/>
            <person name="Matsumoto T."/>
            <person name="Yamamoto K."/>
        </authorList>
    </citation>
    <scope>NUCLEOTIDE SEQUENCE</scope>
</reference>
<dbReference type="EMBL" id="AP004679">
    <property type="protein sequence ID" value="BAD61779.1"/>
    <property type="molecule type" value="Genomic_DNA"/>
</dbReference>
<organism evidence="2 3">
    <name type="scientific">Oryza sativa subsp. japonica</name>
    <name type="common">Rice</name>
    <dbReference type="NCBI Taxonomy" id="39947"/>
    <lineage>
        <taxon>Eukaryota</taxon>
        <taxon>Viridiplantae</taxon>
        <taxon>Streptophyta</taxon>
        <taxon>Embryophyta</taxon>
        <taxon>Tracheophyta</taxon>
        <taxon>Spermatophyta</taxon>
        <taxon>Magnoliopsida</taxon>
        <taxon>Liliopsida</taxon>
        <taxon>Poales</taxon>
        <taxon>Poaceae</taxon>
        <taxon>BOP clade</taxon>
        <taxon>Oryzoideae</taxon>
        <taxon>Oryzeae</taxon>
        <taxon>Oryzinae</taxon>
        <taxon>Oryza</taxon>
        <taxon>Oryza sativa</taxon>
    </lineage>
</organism>
<evidence type="ECO:0000313" key="3">
    <source>
        <dbReference type="Proteomes" id="UP000000763"/>
    </source>
</evidence>
<name>Q5Z7S7_ORYSJ</name>
<reference evidence="3" key="3">
    <citation type="journal article" date="2005" name="Nature">
        <title>The map-based sequence of the rice genome.</title>
        <authorList>
            <consortium name="International rice genome sequencing project (IRGSP)"/>
            <person name="Matsumoto T."/>
            <person name="Wu J."/>
            <person name="Kanamori H."/>
            <person name="Katayose Y."/>
            <person name="Fujisawa M."/>
            <person name="Namiki N."/>
            <person name="Mizuno H."/>
            <person name="Yamamoto K."/>
            <person name="Antonio B.A."/>
            <person name="Baba T."/>
            <person name="Sakata K."/>
            <person name="Nagamura Y."/>
            <person name="Aoki H."/>
            <person name="Arikawa K."/>
            <person name="Arita K."/>
            <person name="Bito T."/>
            <person name="Chiden Y."/>
            <person name="Fujitsuka N."/>
            <person name="Fukunaka R."/>
            <person name="Hamada M."/>
            <person name="Harada C."/>
            <person name="Hayashi A."/>
            <person name="Hijishita S."/>
            <person name="Honda M."/>
            <person name="Hosokawa S."/>
            <person name="Ichikawa Y."/>
            <person name="Idonuma A."/>
            <person name="Iijima M."/>
            <person name="Ikeda M."/>
            <person name="Ikeno M."/>
            <person name="Ito K."/>
            <person name="Ito S."/>
            <person name="Ito T."/>
            <person name="Ito Y."/>
            <person name="Ito Y."/>
            <person name="Iwabuchi A."/>
            <person name="Kamiya K."/>
            <person name="Karasawa W."/>
            <person name="Kurita K."/>
            <person name="Katagiri S."/>
            <person name="Kikuta A."/>
            <person name="Kobayashi H."/>
            <person name="Kobayashi N."/>
            <person name="Machita K."/>
            <person name="Maehara T."/>
            <person name="Masukawa M."/>
            <person name="Mizubayashi T."/>
            <person name="Mukai Y."/>
            <person name="Nagasaki H."/>
            <person name="Nagata Y."/>
            <person name="Naito S."/>
            <person name="Nakashima M."/>
            <person name="Nakama Y."/>
            <person name="Nakamichi Y."/>
            <person name="Nakamura M."/>
            <person name="Meguro A."/>
            <person name="Negishi M."/>
            <person name="Ohta I."/>
            <person name="Ohta T."/>
            <person name="Okamoto M."/>
            <person name="Ono N."/>
            <person name="Saji S."/>
            <person name="Sakaguchi M."/>
            <person name="Sakai K."/>
            <person name="Shibata M."/>
            <person name="Shimokawa T."/>
            <person name="Song J."/>
            <person name="Takazaki Y."/>
            <person name="Terasawa K."/>
            <person name="Tsugane M."/>
            <person name="Tsuji K."/>
            <person name="Ueda S."/>
            <person name="Waki K."/>
            <person name="Yamagata H."/>
            <person name="Yamamoto M."/>
            <person name="Yamamoto S."/>
            <person name="Yamane H."/>
            <person name="Yoshiki S."/>
            <person name="Yoshihara R."/>
            <person name="Yukawa K."/>
            <person name="Zhong H."/>
            <person name="Yano M."/>
            <person name="Yuan Q."/>
            <person name="Ouyang S."/>
            <person name="Liu J."/>
            <person name="Jones K.M."/>
            <person name="Gansberger K."/>
            <person name="Moffat K."/>
            <person name="Hill J."/>
            <person name="Bera J."/>
            <person name="Fadrosh D."/>
            <person name="Jin S."/>
            <person name="Johri S."/>
            <person name="Kim M."/>
            <person name="Overton L."/>
            <person name="Reardon M."/>
            <person name="Tsitrin T."/>
            <person name="Vuong H."/>
            <person name="Weaver B."/>
            <person name="Ciecko A."/>
            <person name="Tallon L."/>
            <person name="Jackson J."/>
            <person name="Pai G."/>
            <person name="Aken S.V."/>
            <person name="Utterback T."/>
            <person name="Reidmuller S."/>
            <person name="Feldblyum T."/>
            <person name="Hsiao J."/>
            <person name="Zismann V."/>
            <person name="Iobst S."/>
            <person name="de Vazeille A.R."/>
            <person name="Buell C.R."/>
            <person name="Ying K."/>
            <person name="Li Y."/>
            <person name="Lu T."/>
            <person name="Huang Y."/>
            <person name="Zhao Q."/>
            <person name="Feng Q."/>
            <person name="Zhang L."/>
            <person name="Zhu J."/>
            <person name="Weng Q."/>
            <person name="Mu J."/>
            <person name="Lu Y."/>
            <person name="Fan D."/>
            <person name="Liu Y."/>
            <person name="Guan J."/>
            <person name="Zhang Y."/>
            <person name="Yu S."/>
            <person name="Liu X."/>
            <person name="Zhang Y."/>
            <person name="Hong G."/>
            <person name="Han B."/>
            <person name="Choisne N."/>
            <person name="Demange N."/>
            <person name="Orjeda G."/>
            <person name="Samain S."/>
            <person name="Cattolico L."/>
            <person name="Pelletier E."/>
            <person name="Couloux A."/>
            <person name="Segurens B."/>
            <person name="Wincker P."/>
            <person name="D'Hont A."/>
            <person name="Scarpelli C."/>
            <person name="Weissenbach J."/>
            <person name="Salanoubat M."/>
            <person name="Quetier F."/>
            <person name="Yu Y."/>
            <person name="Kim H.R."/>
            <person name="Rambo T."/>
            <person name="Currie J."/>
            <person name="Collura K."/>
            <person name="Luo M."/>
            <person name="Yang T."/>
            <person name="Ammiraju J.S.S."/>
            <person name="Engler F."/>
            <person name="Soderlund C."/>
            <person name="Wing R.A."/>
            <person name="Palmer L.E."/>
            <person name="de la Bastide M."/>
            <person name="Spiegel L."/>
            <person name="Nascimento L."/>
            <person name="Zutavern T."/>
            <person name="O'Shaughnessy A."/>
            <person name="Dike S."/>
            <person name="Dedhia N."/>
            <person name="Preston R."/>
            <person name="Balija V."/>
            <person name="McCombie W.R."/>
            <person name="Chow T."/>
            <person name="Chen H."/>
            <person name="Chung M."/>
            <person name="Chen C."/>
            <person name="Shaw J."/>
            <person name="Wu H."/>
            <person name="Hsiao K."/>
            <person name="Chao Y."/>
            <person name="Chu M."/>
            <person name="Cheng C."/>
            <person name="Hour A."/>
            <person name="Lee P."/>
            <person name="Lin S."/>
            <person name="Lin Y."/>
            <person name="Liou J."/>
            <person name="Liu S."/>
            <person name="Hsing Y."/>
            <person name="Raghuvanshi S."/>
            <person name="Mohanty A."/>
            <person name="Bharti A.K."/>
            <person name="Gaur A."/>
            <person name="Gupta V."/>
            <person name="Kumar D."/>
            <person name="Ravi V."/>
            <person name="Vij S."/>
            <person name="Kapur A."/>
            <person name="Khurana P."/>
            <person name="Khurana P."/>
            <person name="Khurana J.P."/>
            <person name="Tyagi A.K."/>
            <person name="Gaikwad K."/>
            <person name="Singh A."/>
            <person name="Dalal V."/>
            <person name="Srivastava S."/>
            <person name="Dixit A."/>
            <person name="Pal A.K."/>
            <person name="Ghazi I.A."/>
            <person name="Yadav M."/>
            <person name="Pandit A."/>
            <person name="Bhargava A."/>
            <person name="Sureshbabu K."/>
            <person name="Batra K."/>
            <person name="Sharma T.R."/>
            <person name="Mohapatra T."/>
            <person name="Singh N.K."/>
            <person name="Messing J."/>
            <person name="Nelson A.B."/>
            <person name="Fuks G."/>
            <person name="Kavchok S."/>
            <person name="Keizer G."/>
            <person name="Linton E."/>
            <person name="Llaca V."/>
            <person name="Song R."/>
            <person name="Tanyolac B."/>
            <person name="Young S."/>
            <person name="Ho-Il K."/>
            <person name="Hahn J.H."/>
            <person name="Sangsakoo G."/>
            <person name="Vanavichit A."/>
            <person name="de Mattos Luiz.A.T."/>
            <person name="Zimmer P.D."/>
            <person name="Malone G."/>
            <person name="Dellagostin O."/>
            <person name="de Oliveira A.C."/>
            <person name="Bevan M."/>
            <person name="Bancroft I."/>
            <person name="Minx P."/>
            <person name="Cordum H."/>
            <person name="Wilson R."/>
            <person name="Cheng Z."/>
            <person name="Jin W."/>
            <person name="Jiang J."/>
            <person name="Leong S.A."/>
            <person name="Iwama H."/>
            <person name="Gojobori T."/>
            <person name="Itoh T."/>
            <person name="Niimura Y."/>
            <person name="Fujii Y."/>
            <person name="Habara T."/>
            <person name="Sakai H."/>
            <person name="Sato Y."/>
            <person name="Wilson G."/>
            <person name="Kumar K."/>
            <person name="McCouch S."/>
            <person name="Juretic N."/>
            <person name="Hoen D."/>
            <person name="Wright S."/>
            <person name="Bruskiewich R."/>
            <person name="Bureau T."/>
            <person name="Miyao A."/>
            <person name="Hirochika H."/>
            <person name="Nishikawa T."/>
            <person name="Kadowaki K."/>
            <person name="Sugiura M."/>
            <person name="Burr B."/>
            <person name="Sasaki T."/>
        </authorList>
    </citation>
    <scope>NUCLEOTIDE SEQUENCE [LARGE SCALE GENOMIC DNA]</scope>
    <source>
        <strain evidence="3">cv. Nipponbare</strain>
    </source>
</reference>
<dbReference type="Proteomes" id="UP000000763">
    <property type="component" value="Chromosome 6"/>
</dbReference>
<reference evidence="2" key="2">
    <citation type="submission" date="2002-01" db="EMBL/GenBank/DDBJ databases">
        <title>Oryza sativa nipponbare(GA3) genomic DNA, chromosome 6, BAC clone:OSJNBa0021N09.</title>
        <authorList>
            <person name="Sasaki T."/>
            <person name="Matsumoto T."/>
            <person name="Yamamoto K."/>
        </authorList>
    </citation>
    <scope>NUCLEOTIDE SEQUENCE</scope>
</reference>
<dbReference type="AlphaFoldDB" id="Q5Z7S7"/>
<evidence type="ECO:0000313" key="2">
    <source>
        <dbReference type="EMBL" id="BAD61779.1"/>
    </source>
</evidence>
<gene>
    <name evidence="2" type="ORF">OSJNBa0021N09.3</name>
    <name evidence="1" type="ORF">P0459H02.29</name>
</gene>
<protein>
    <submittedName>
        <fullName evidence="2">Uncharacterized protein</fullName>
    </submittedName>
</protein>